<sequence>MRAAASTAVYDEPPARSTEAAWLVINHCARQEQDAGPPPAKRRRIDPHEDLKDKPRAELLRLHKGNAAENQLLTERINHLELVGTSHDEWEGYSGDLGLLRKFKAANLERLRAIRQLLNLECEGPDCDWDDDGDALEVPELWLPPKSPEPASVEVRDRLQAQHSDTLKTTFGIDQLRVDQALAVDATLNGRDLFVLQPTGSGKSLIYQLPGVIEGALPGRRITIVVSPLVSLINDQATACRAKGIPVLALTAEQNISTSELRERIFYGPKDQCPVLLFVTPERIHCSKQFHTFLKELHFAGRIGRFAVDEAHCLLMWGLDFRESYLKLKNLREDFPSVPIVALTATATAESIDDICRILNLDNPTVVRSSLQRSNLRLAIEHKRGHFMLDLVDFIANKHRGHCGIVYRNSRKGCETLVTKLESKGIEAAAYHAEMSKEQKDEAVGNWGVGKKRVMVATCAFALGIDKPDVRFIIHYDSPKSVERSVVVKLPLRLLIVVTVITKKLVEPVEMVNLQTVYSVSRAIVSLGILINALADYRYSDMFASVHPGHEQLNQKTLLTKKHAQKMVQLVETSECIIKCLLRHFGEDSPTGCGRCSKCLRADTLRTSDFGEFADQAISLLRAVFTRTSGEKITLGLLASLLLGHNNEQTRLNGRDEHAAYSFAKSAGMSQDLVEILLGRLIARQVFAVTRSQGEQKRNHWYLKFGMRAVDHSDSAFIVSYFETKKMRVFVPLPVTDKTKKKKKTQKKAKKHNAILQVSRHQRYPRQLSETVSEAEERVVYSVDDSESELETLMCALHASEDGRARERSPAIIIRDTPVGHVPPRTLPLVVSVSSSDDDNDASDEEADAVLVSDSDDDDDDDQHPLPTNVPLVASRSPSILEISGFYRDIPKPRKARMSGQQGVNDHEHSGSDGDEESDVDMSSNRVSHAASSTAATDSARKKSRISMRTSESDSANLNVESDNSDTIARKTGRSLRATTGARPPPKPAVSPCILSPDLSRSLSSEPVVVANDYHASRLSRTLSSSPDEPVVISNASRPPPRCNTFMVLSDEDVAEPPRVSEPNVIWQDDEDDPEVWMLDAAPSNGASTSRTNKRTRTSRRLPPPPPRIQPRIDYFGDSDQDDPDFVETPPRRPTTQRRAPHTPRRNPQSTPHTNYMDSIHPGTHIGAALPMYTTPTLRKRRRQQAR</sequence>
<name>A0A8H6WN13_MYCCL</name>
<dbReference type="GO" id="GO:0005737">
    <property type="term" value="C:cytoplasm"/>
    <property type="evidence" value="ECO:0007669"/>
    <property type="project" value="TreeGrafter"/>
</dbReference>
<proteinExistence type="inferred from homology"/>
<protein>
    <recommendedName>
        <fullName evidence="10">DNA 3'-5' helicase</fullName>
        <ecNumber evidence="10">5.6.2.4</ecNumber>
    </recommendedName>
</protein>
<feature type="region of interest" description="Disordered" evidence="11">
    <location>
        <begin position="892"/>
        <end position="994"/>
    </location>
</feature>
<feature type="domain" description="Helicase C-terminal" evidence="13">
    <location>
        <begin position="390"/>
        <end position="568"/>
    </location>
</feature>
<evidence type="ECO:0000256" key="7">
    <source>
        <dbReference type="ARBA" id="ARBA00023125"/>
    </source>
</evidence>
<dbReference type="Pfam" id="PF00271">
    <property type="entry name" value="Helicase_C"/>
    <property type="match status" value="1"/>
</dbReference>
<keyword evidence="2" id="KW-0479">Metal-binding</keyword>
<comment type="caution">
    <text evidence="14">The sequence shown here is derived from an EMBL/GenBank/DDBJ whole genome shotgun (WGS) entry which is preliminary data.</text>
</comment>
<dbReference type="GO" id="GO:0016787">
    <property type="term" value="F:hydrolase activity"/>
    <property type="evidence" value="ECO:0007669"/>
    <property type="project" value="UniProtKB-KW"/>
</dbReference>
<keyword evidence="6" id="KW-0067">ATP-binding</keyword>
<evidence type="ECO:0000256" key="9">
    <source>
        <dbReference type="ARBA" id="ARBA00034617"/>
    </source>
</evidence>
<feature type="compositionally biased region" description="Basic residues" evidence="11">
    <location>
        <begin position="1178"/>
        <end position="1187"/>
    </location>
</feature>
<evidence type="ECO:0000256" key="5">
    <source>
        <dbReference type="ARBA" id="ARBA00022806"/>
    </source>
</evidence>
<evidence type="ECO:0000256" key="2">
    <source>
        <dbReference type="ARBA" id="ARBA00022723"/>
    </source>
</evidence>
<feature type="region of interest" description="Disordered" evidence="11">
    <location>
        <begin position="1078"/>
        <end position="1187"/>
    </location>
</feature>
<dbReference type="PROSITE" id="PS51192">
    <property type="entry name" value="HELICASE_ATP_BIND_1"/>
    <property type="match status" value="1"/>
</dbReference>
<dbReference type="Gene3D" id="1.10.10.10">
    <property type="entry name" value="Winged helix-like DNA-binding domain superfamily/Winged helix DNA-binding domain"/>
    <property type="match status" value="1"/>
</dbReference>
<dbReference type="GO" id="GO:0009378">
    <property type="term" value="F:four-way junction helicase activity"/>
    <property type="evidence" value="ECO:0007669"/>
    <property type="project" value="TreeGrafter"/>
</dbReference>
<gene>
    <name evidence="14" type="ORF">HMN09_00116600</name>
</gene>
<feature type="compositionally biased region" description="Polar residues" evidence="11">
    <location>
        <begin position="1147"/>
        <end position="1157"/>
    </location>
</feature>
<feature type="compositionally biased region" description="Polar residues" evidence="11">
    <location>
        <begin position="947"/>
        <end position="967"/>
    </location>
</feature>
<accession>A0A8H6WN13</accession>
<dbReference type="Pfam" id="PF16124">
    <property type="entry name" value="RecQ_Zn_bind"/>
    <property type="match status" value="1"/>
</dbReference>
<dbReference type="Gene3D" id="3.40.50.300">
    <property type="entry name" value="P-loop containing nucleotide triphosphate hydrolases"/>
    <property type="match status" value="2"/>
</dbReference>
<dbReference type="SMART" id="SM00490">
    <property type="entry name" value="HELICc"/>
    <property type="match status" value="1"/>
</dbReference>
<keyword evidence="4" id="KW-0378">Hydrolase</keyword>
<dbReference type="InterPro" id="IPR027417">
    <property type="entry name" value="P-loop_NTPase"/>
</dbReference>
<dbReference type="InterPro" id="IPR011545">
    <property type="entry name" value="DEAD/DEAH_box_helicase_dom"/>
</dbReference>
<evidence type="ECO:0000256" key="3">
    <source>
        <dbReference type="ARBA" id="ARBA00022741"/>
    </source>
</evidence>
<dbReference type="EMBL" id="JACAZE010000001">
    <property type="protein sequence ID" value="KAF7323357.1"/>
    <property type="molecule type" value="Genomic_DNA"/>
</dbReference>
<dbReference type="GO" id="GO:0005524">
    <property type="term" value="F:ATP binding"/>
    <property type="evidence" value="ECO:0007669"/>
    <property type="project" value="UniProtKB-KW"/>
</dbReference>
<dbReference type="PROSITE" id="PS51194">
    <property type="entry name" value="HELICASE_CTER"/>
    <property type="match status" value="1"/>
</dbReference>
<dbReference type="InterPro" id="IPR001650">
    <property type="entry name" value="Helicase_C-like"/>
</dbReference>
<dbReference type="OrthoDB" id="10261556at2759"/>
<keyword evidence="7" id="KW-0238">DNA-binding</keyword>
<dbReference type="PANTHER" id="PTHR13710:SF105">
    <property type="entry name" value="ATP-DEPENDENT DNA HELICASE Q1"/>
    <property type="match status" value="1"/>
</dbReference>
<keyword evidence="15" id="KW-1185">Reference proteome</keyword>
<evidence type="ECO:0000256" key="4">
    <source>
        <dbReference type="ARBA" id="ARBA00022801"/>
    </source>
</evidence>
<feature type="domain" description="Helicase ATP-binding" evidence="12">
    <location>
        <begin position="184"/>
        <end position="365"/>
    </location>
</feature>
<dbReference type="InterPro" id="IPR032284">
    <property type="entry name" value="RecQ_Zn-bd"/>
</dbReference>
<feature type="compositionally biased region" description="Low complexity" evidence="11">
    <location>
        <begin position="921"/>
        <end position="938"/>
    </location>
</feature>
<reference evidence="14" key="1">
    <citation type="submission" date="2020-05" db="EMBL/GenBank/DDBJ databases">
        <title>Mycena genomes resolve the evolution of fungal bioluminescence.</title>
        <authorList>
            <person name="Tsai I.J."/>
        </authorList>
    </citation>
    <scope>NUCLEOTIDE SEQUENCE</scope>
    <source>
        <strain evidence="14">110903Hualien_Pintung</strain>
    </source>
</reference>
<keyword evidence="5" id="KW-0347">Helicase</keyword>
<dbReference type="GO" id="GO:0046872">
    <property type="term" value="F:metal ion binding"/>
    <property type="evidence" value="ECO:0007669"/>
    <property type="project" value="UniProtKB-KW"/>
</dbReference>
<feature type="compositionally biased region" description="Acidic residues" evidence="11">
    <location>
        <begin position="1117"/>
        <end position="1126"/>
    </location>
</feature>
<dbReference type="SUPFAM" id="SSF52540">
    <property type="entry name" value="P-loop containing nucleoside triphosphate hydrolases"/>
    <property type="match status" value="1"/>
</dbReference>
<dbReference type="GO" id="GO:0000724">
    <property type="term" value="P:double-strand break repair via homologous recombination"/>
    <property type="evidence" value="ECO:0007669"/>
    <property type="project" value="TreeGrafter"/>
</dbReference>
<dbReference type="GO" id="GO:0003677">
    <property type="term" value="F:DNA binding"/>
    <property type="evidence" value="ECO:0007669"/>
    <property type="project" value="UniProtKB-KW"/>
</dbReference>
<evidence type="ECO:0000256" key="8">
    <source>
        <dbReference type="ARBA" id="ARBA00023235"/>
    </source>
</evidence>
<evidence type="ECO:0000256" key="11">
    <source>
        <dbReference type="SAM" id="MobiDB-lite"/>
    </source>
</evidence>
<evidence type="ECO:0000256" key="10">
    <source>
        <dbReference type="ARBA" id="ARBA00034808"/>
    </source>
</evidence>
<dbReference type="GO" id="GO:0005694">
    <property type="term" value="C:chromosome"/>
    <property type="evidence" value="ECO:0007669"/>
    <property type="project" value="TreeGrafter"/>
</dbReference>
<feature type="compositionally biased region" description="Basic residues" evidence="11">
    <location>
        <begin position="1135"/>
        <end position="1145"/>
    </location>
</feature>
<dbReference type="PANTHER" id="PTHR13710">
    <property type="entry name" value="DNA HELICASE RECQ FAMILY MEMBER"/>
    <property type="match status" value="1"/>
</dbReference>
<evidence type="ECO:0000256" key="6">
    <source>
        <dbReference type="ARBA" id="ARBA00022840"/>
    </source>
</evidence>
<dbReference type="InterPro" id="IPR014001">
    <property type="entry name" value="Helicase_ATP-bd"/>
</dbReference>
<comment type="similarity">
    <text evidence="1">Belongs to the helicase family. RecQ subfamily.</text>
</comment>
<evidence type="ECO:0000256" key="1">
    <source>
        <dbReference type="ARBA" id="ARBA00005446"/>
    </source>
</evidence>
<feature type="region of interest" description="Disordered" evidence="11">
    <location>
        <begin position="853"/>
        <end position="873"/>
    </location>
</feature>
<dbReference type="Proteomes" id="UP000613580">
    <property type="component" value="Unassembled WGS sequence"/>
</dbReference>
<dbReference type="NCBIfam" id="TIGR00614">
    <property type="entry name" value="recQ_fam"/>
    <property type="match status" value="1"/>
</dbReference>
<dbReference type="EC" id="5.6.2.4" evidence="10"/>
<keyword evidence="8" id="KW-0413">Isomerase</keyword>
<feature type="region of interest" description="Disordered" evidence="11">
    <location>
        <begin position="31"/>
        <end position="53"/>
    </location>
</feature>
<dbReference type="CDD" id="cd17920">
    <property type="entry name" value="DEXHc_RecQ"/>
    <property type="match status" value="1"/>
</dbReference>
<feature type="compositionally biased region" description="Acidic residues" evidence="11">
    <location>
        <begin position="853"/>
        <end position="862"/>
    </location>
</feature>
<dbReference type="Pfam" id="PF00270">
    <property type="entry name" value="DEAD"/>
    <property type="match status" value="1"/>
</dbReference>
<dbReference type="SMART" id="SM00487">
    <property type="entry name" value="DEXDc"/>
    <property type="match status" value="1"/>
</dbReference>
<evidence type="ECO:0000313" key="15">
    <source>
        <dbReference type="Proteomes" id="UP000613580"/>
    </source>
</evidence>
<evidence type="ECO:0000313" key="14">
    <source>
        <dbReference type="EMBL" id="KAF7323357.1"/>
    </source>
</evidence>
<evidence type="ECO:0000259" key="12">
    <source>
        <dbReference type="PROSITE" id="PS51192"/>
    </source>
</evidence>
<dbReference type="AlphaFoldDB" id="A0A8H6WN13"/>
<evidence type="ECO:0000259" key="13">
    <source>
        <dbReference type="PROSITE" id="PS51194"/>
    </source>
</evidence>
<comment type="catalytic activity">
    <reaction evidence="9">
        <text>Couples ATP hydrolysis with the unwinding of duplex DNA by translocating in the 3'-5' direction.</text>
        <dbReference type="EC" id="5.6.2.4"/>
    </reaction>
</comment>
<feature type="region of interest" description="Disordered" evidence="11">
    <location>
        <begin position="1020"/>
        <end position="1043"/>
    </location>
</feature>
<dbReference type="InterPro" id="IPR004589">
    <property type="entry name" value="DNA_helicase_ATP-dep_RecQ"/>
</dbReference>
<organism evidence="14 15">
    <name type="scientific">Mycena chlorophos</name>
    <name type="common">Agaric fungus</name>
    <name type="synonym">Agaricus chlorophos</name>
    <dbReference type="NCBI Taxonomy" id="658473"/>
    <lineage>
        <taxon>Eukaryota</taxon>
        <taxon>Fungi</taxon>
        <taxon>Dikarya</taxon>
        <taxon>Basidiomycota</taxon>
        <taxon>Agaricomycotina</taxon>
        <taxon>Agaricomycetes</taxon>
        <taxon>Agaricomycetidae</taxon>
        <taxon>Agaricales</taxon>
        <taxon>Marasmiineae</taxon>
        <taxon>Mycenaceae</taxon>
        <taxon>Mycena</taxon>
    </lineage>
</organism>
<dbReference type="InterPro" id="IPR036388">
    <property type="entry name" value="WH-like_DNA-bd_sf"/>
</dbReference>
<dbReference type="GO" id="GO:0043138">
    <property type="term" value="F:3'-5' DNA helicase activity"/>
    <property type="evidence" value="ECO:0007669"/>
    <property type="project" value="UniProtKB-EC"/>
</dbReference>
<keyword evidence="3" id="KW-0547">Nucleotide-binding</keyword>